<sequence>MFLIGCVFRFISLFSIRGSSTRITLIECLKSKRPSSNHRFGFTDHIGKACYEGNSSPCLMKNIHSNFGFVIHFHVPNVEINKFKEDKQNLIVQVVEI</sequence>
<evidence type="ECO:0000313" key="2">
    <source>
        <dbReference type="Proteomes" id="UP000824633"/>
    </source>
</evidence>
<dbReference type="EMBL" id="AP024849">
    <property type="protein sequence ID" value="BCZ47869.1"/>
    <property type="molecule type" value="Genomic_DNA"/>
</dbReference>
<name>A0ABM7T9R7_9CLOT</name>
<organism evidence="1 2">
    <name type="scientific">Clostridium gelidum</name>
    <dbReference type="NCBI Taxonomy" id="704125"/>
    <lineage>
        <taxon>Bacteria</taxon>
        <taxon>Bacillati</taxon>
        <taxon>Bacillota</taxon>
        <taxon>Clostridia</taxon>
        <taxon>Eubacteriales</taxon>
        <taxon>Clostridiaceae</taxon>
        <taxon>Clostridium</taxon>
    </lineage>
</organism>
<reference evidence="2" key="1">
    <citation type="submission" date="2021-07" db="EMBL/GenBank/DDBJ databases">
        <title>Complete genome sequencing of a Clostridium isolate.</title>
        <authorList>
            <person name="Ueki A."/>
            <person name="Tonouchi A."/>
        </authorList>
    </citation>
    <scope>NUCLEOTIDE SEQUENCE [LARGE SCALE GENOMIC DNA]</scope>
    <source>
        <strain evidence="2">C5S11</strain>
    </source>
</reference>
<gene>
    <name evidence="1" type="ORF">psyc5s11_39360</name>
</gene>
<protein>
    <recommendedName>
        <fullName evidence="3">Secreted protein</fullName>
    </recommendedName>
</protein>
<evidence type="ECO:0000313" key="1">
    <source>
        <dbReference type="EMBL" id="BCZ47869.1"/>
    </source>
</evidence>
<keyword evidence="2" id="KW-1185">Reference proteome</keyword>
<evidence type="ECO:0008006" key="3">
    <source>
        <dbReference type="Google" id="ProtNLM"/>
    </source>
</evidence>
<dbReference type="Proteomes" id="UP000824633">
    <property type="component" value="Chromosome"/>
</dbReference>
<proteinExistence type="predicted"/>
<accession>A0ABM7T9R7</accession>